<proteinExistence type="predicted"/>
<dbReference type="Proteomes" id="UP000254103">
    <property type="component" value="Unassembled WGS sequence"/>
</dbReference>
<accession>A0A377XVD5</accession>
<dbReference type="EMBL" id="UGLJ01000002">
    <property type="protein sequence ID" value="STT92821.1"/>
    <property type="molecule type" value="Genomic_DNA"/>
</dbReference>
<feature type="transmembrane region" description="Helical" evidence="1">
    <location>
        <begin position="28"/>
        <end position="46"/>
    </location>
</feature>
<protein>
    <submittedName>
        <fullName evidence="2">Uncharacterized protein</fullName>
    </submittedName>
</protein>
<sequence length="47" mass="5534">MLKKPELITWRNKCVIQTRQSFVTYRQLLILLILMFKISGNAANLLI</sequence>
<reference evidence="2 3" key="1">
    <citation type="submission" date="2018-06" db="EMBL/GenBank/DDBJ databases">
        <authorList>
            <consortium name="Pathogen Informatics"/>
            <person name="Doyle S."/>
        </authorList>
    </citation>
    <scope>NUCLEOTIDE SEQUENCE [LARGE SCALE GENOMIC DNA]</scope>
    <source>
        <strain evidence="2 3">NCTC5052</strain>
    </source>
</reference>
<organism evidence="2 3">
    <name type="scientific">Klebsiella pneumoniae</name>
    <dbReference type="NCBI Taxonomy" id="573"/>
    <lineage>
        <taxon>Bacteria</taxon>
        <taxon>Pseudomonadati</taxon>
        <taxon>Pseudomonadota</taxon>
        <taxon>Gammaproteobacteria</taxon>
        <taxon>Enterobacterales</taxon>
        <taxon>Enterobacteriaceae</taxon>
        <taxon>Klebsiella/Raoultella group</taxon>
        <taxon>Klebsiella</taxon>
        <taxon>Klebsiella pneumoniae complex</taxon>
    </lineage>
</organism>
<keyword evidence="1" id="KW-1133">Transmembrane helix</keyword>
<keyword evidence="1" id="KW-0472">Membrane</keyword>
<evidence type="ECO:0000313" key="3">
    <source>
        <dbReference type="Proteomes" id="UP000254103"/>
    </source>
</evidence>
<dbReference type="AlphaFoldDB" id="A0A377XVD5"/>
<evidence type="ECO:0000313" key="2">
    <source>
        <dbReference type="EMBL" id="STT92821.1"/>
    </source>
</evidence>
<keyword evidence="1" id="KW-0812">Transmembrane</keyword>
<gene>
    <name evidence="2" type="ORF">NCTC5052_01205</name>
</gene>
<name>A0A377XVD5_KLEPN</name>
<evidence type="ECO:0000256" key="1">
    <source>
        <dbReference type="SAM" id="Phobius"/>
    </source>
</evidence>